<organism evidence="6 7">
    <name type="scientific">Cirrhinus molitorella</name>
    <name type="common">mud carp</name>
    <dbReference type="NCBI Taxonomy" id="172907"/>
    <lineage>
        <taxon>Eukaryota</taxon>
        <taxon>Metazoa</taxon>
        <taxon>Chordata</taxon>
        <taxon>Craniata</taxon>
        <taxon>Vertebrata</taxon>
        <taxon>Euteleostomi</taxon>
        <taxon>Actinopterygii</taxon>
        <taxon>Neopterygii</taxon>
        <taxon>Teleostei</taxon>
        <taxon>Ostariophysi</taxon>
        <taxon>Cypriniformes</taxon>
        <taxon>Cyprinidae</taxon>
        <taxon>Labeoninae</taxon>
        <taxon>Labeonini</taxon>
        <taxon>Cirrhinus</taxon>
    </lineage>
</organism>
<reference evidence="6 7" key="1">
    <citation type="submission" date="2023-09" db="EMBL/GenBank/DDBJ databases">
        <authorList>
            <person name="Wang M."/>
        </authorList>
    </citation>
    <scope>NUCLEOTIDE SEQUENCE [LARGE SCALE GENOMIC DNA]</scope>
    <source>
        <strain evidence="6">GT-2023</strain>
        <tissue evidence="6">Liver</tissue>
    </source>
</reference>
<evidence type="ECO:0000256" key="2">
    <source>
        <dbReference type="ARBA" id="ARBA00022741"/>
    </source>
</evidence>
<feature type="domain" description="AIG1-type G" evidence="5">
    <location>
        <begin position="261"/>
        <end position="450"/>
    </location>
</feature>
<evidence type="ECO:0000259" key="5">
    <source>
        <dbReference type="Pfam" id="PF04548"/>
    </source>
</evidence>
<feature type="domain" description="AIG1-type G" evidence="5">
    <location>
        <begin position="21"/>
        <end position="146"/>
    </location>
</feature>
<sequence length="522" mass="59113">MAYSRHTAGRQSPDSERPNMRIVLLGKSVSENSRVGNFILGRAAFDSEAPPDVVERVGGRLKNRHVMLINSPQVLQPQLAFNQITQTVRECVNLSDPGPHAFIIILQYNDFTEEDMTRVNYVLKEFSEEAIKRTIVITTDEETDRAKVKFITRLTAGCGGGHLQLDHEIQRQFTGISQRLEKILRENDEEFLTCDIFDDAEETLVDEDQSRSEMQEEDSGDDSDKMAKIQCHSQLTSLSNTEQGPEYDHLKGSINVTRKLTMVVCGFNETLKKSISKRLIEKRKFFISLHQKEKGKYCVKKEGKIHGRKITLVKLPALSRLSEEEVMNQTNQCVSLCHPGIHVFLLIIPAGSLTDEDKAEIQEIKRRFSSRINKHIMFIKIQDKNMPSPVNLVPSAATETFIQTFGNQQFVLENNSQVPALLQEVENVVKINNGRCYVNFMYLQACVELERSKHRAEIEELRRSMKKKTGCSGGLAIWSTGTLPAWAQTSPPYLVYSKTAGPGPRPFFSSDFRTDIRCVAIA</sequence>
<comment type="caution">
    <text evidence="6">The sequence shown here is derived from an EMBL/GenBank/DDBJ whole genome shotgun (WGS) entry which is preliminary data.</text>
</comment>
<dbReference type="InterPro" id="IPR045058">
    <property type="entry name" value="GIMA/IAN/Toc"/>
</dbReference>
<dbReference type="Pfam" id="PF04548">
    <property type="entry name" value="AIG1"/>
    <property type="match status" value="2"/>
</dbReference>
<dbReference type="PANTHER" id="PTHR10903">
    <property type="entry name" value="GTPASE, IMAP FAMILY MEMBER-RELATED"/>
    <property type="match status" value="1"/>
</dbReference>
<name>A0ABR3L0U9_9TELE</name>
<evidence type="ECO:0000313" key="6">
    <source>
        <dbReference type="EMBL" id="KAL1246497.1"/>
    </source>
</evidence>
<evidence type="ECO:0000256" key="4">
    <source>
        <dbReference type="SAM" id="MobiDB-lite"/>
    </source>
</evidence>
<keyword evidence="7" id="KW-1185">Reference proteome</keyword>
<evidence type="ECO:0000256" key="3">
    <source>
        <dbReference type="ARBA" id="ARBA00023134"/>
    </source>
</evidence>
<comment type="similarity">
    <text evidence="1">Belongs to the TRAFAC class TrmE-Era-EngA-EngB-Septin-like GTPase superfamily. AIG1/Toc34/Toc159-like paraseptin GTPase family. IAN subfamily.</text>
</comment>
<accession>A0ABR3L0U9</accession>
<feature type="region of interest" description="Disordered" evidence="4">
    <location>
        <begin position="205"/>
        <end position="225"/>
    </location>
</feature>
<dbReference type="InterPro" id="IPR006703">
    <property type="entry name" value="G_AIG1"/>
</dbReference>
<protein>
    <recommendedName>
        <fullName evidence="5">AIG1-type G domain-containing protein</fullName>
    </recommendedName>
</protein>
<dbReference type="Proteomes" id="UP001558613">
    <property type="component" value="Unassembled WGS sequence"/>
</dbReference>
<keyword evidence="2" id="KW-0547">Nucleotide-binding</keyword>
<keyword evidence="3" id="KW-0342">GTP-binding</keyword>
<evidence type="ECO:0000313" key="7">
    <source>
        <dbReference type="Proteomes" id="UP001558613"/>
    </source>
</evidence>
<dbReference type="EMBL" id="JAYMGO010000229">
    <property type="protein sequence ID" value="KAL1246497.1"/>
    <property type="molecule type" value="Genomic_DNA"/>
</dbReference>
<dbReference type="Gene3D" id="3.40.50.300">
    <property type="entry name" value="P-loop containing nucleotide triphosphate hydrolases"/>
    <property type="match status" value="2"/>
</dbReference>
<gene>
    <name evidence="6" type="ORF">QQF64_034631</name>
</gene>
<dbReference type="PANTHER" id="PTHR10903:SF170">
    <property type="entry name" value="GTPASE IMAP FAMILY MEMBER 7"/>
    <property type="match status" value="1"/>
</dbReference>
<evidence type="ECO:0000256" key="1">
    <source>
        <dbReference type="ARBA" id="ARBA00008535"/>
    </source>
</evidence>
<dbReference type="InterPro" id="IPR027417">
    <property type="entry name" value="P-loop_NTPase"/>
</dbReference>
<proteinExistence type="inferred from homology"/>